<reference evidence="3" key="1">
    <citation type="journal article" date="2017" name="bioRxiv">
        <title>Conservation of a gene cluster reveals novel cercosporin biosynthetic mechanisms and extends production to the genus Colletotrichum.</title>
        <authorList>
            <person name="de Jonge R."/>
            <person name="Ebert M.K."/>
            <person name="Huitt-Roehl C.R."/>
            <person name="Pal P."/>
            <person name="Suttle J.C."/>
            <person name="Spanner R.E."/>
            <person name="Neubauer J.D."/>
            <person name="Jurick W.M.II."/>
            <person name="Stott K.A."/>
            <person name="Secor G.A."/>
            <person name="Thomma B.P.H.J."/>
            <person name="Van de Peer Y."/>
            <person name="Townsend C.A."/>
            <person name="Bolton M.D."/>
        </authorList>
    </citation>
    <scope>NUCLEOTIDE SEQUENCE [LARGE SCALE GENOMIC DNA]</scope>
    <source>
        <strain evidence="3">CBS538.71</strain>
    </source>
</reference>
<dbReference type="EMBL" id="PNEN01000516">
    <property type="protein sequence ID" value="PPJ56542.1"/>
    <property type="molecule type" value="Genomic_DNA"/>
</dbReference>
<evidence type="ECO:0000259" key="1">
    <source>
        <dbReference type="Pfam" id="PF26534"/>
    </source>
</evidence>
<proteinExistence type="predicted"/>
<comment type="caution">
    <text evidence="2">The sequence shown here is derived from an EMBL/GenBank/DDBJ whole genome shotgun (WGS) entry which is preliminary data.</text>
</comment>
<dbReference type="InterPro" id="IPR058645">
    <property type="entry name" value="NTF2-like_dom_7"/>
</dbReference>
<organism evidence="2 3">
    <name type="scientific">Cercospora berteroae</name>
    <dbReference type="NCBI Taxonomy" id="357750"/>
    <lineage>
        <taxon>Eukaryota</taxon>
        <taxon>Fungi</taxon>
        <taxon>Dikarya</taxon>
        <taxon>Ascomycota</taxon>
        <taxon>Pezizomycotina</taxon>
        <taxon>Dothideomycetes</taxon>
        <taxon>Dothideomycetidae</taxon>
        <taxon>Mycosphaerellales</taxon>
        <taxon>Mycosphaerellaceae</taxon>
        <taxon>Cercospora</taxon>
    </lineage>
</organism>
<sequence length="187" mass="20607">MRLGYFTYAASAIFSTFIPPSQCCLTDGGAASFHTVFGSIRRKVEGYEDLIDKFISPNFEFVSDSLAFLRGDSLNDTNAHSVQEYLARYSDPLPSVTSSRLIHIAHSCDTITTYSEFIVADVPIRAFNLYFVDLPSAKIIKLYTEFNNGAARYAICKLNSTACPTQVEFDIGNNGPAYGVSGCQARF</sequence>
<gene>
    <name evidence="2" type="ORF">CBER1_03928</name>
</gene>
<evidence type="ECO:0000313" key="2">
    <source>
        <dbReference type="EMBL" id="PPJ56542.1"/>
    </source>
</evidence>
<dbReference type="OrthoDB" id="3640586at2759"/>
<name>A0A2S6C9X1_9PEZI</name>
<feature type="domain" description="NTF2-like" evidence="1">
    <location>
        <begin position="23"/>
        <end position="155"/>
    </location>
</feature>
<accession>A0A2S6C9X1</accession>
<evidence type="ECO:0000313" key="3">
    <source>
        <dbReference type="Proteomes" id="UP000237631"/>
    </source>
</evidence>
<dbReference type="Pfam" id="PF26534">
    <property type="entry name" value="NTF2_7"/>
    <property type="match status" value="1"/>
</dbReference>
<dbReference type="Proteomes" id="UP000237631">
    <property type="component" value="Unassembled WGS sequence"/>
</dbReference>
<dbReference type="AlphaFoldDB" id="A0A2S6C9X1"/>
<keyword evidence="3" id="KW-1185">Reference proteome</keyword>
<protein>
    <recommendedName>
        <fullName evidence="1">NTF2-like domain-containing protein</fullName>
    </recommendedName>
</protein>